<feature type="transmembrane region" description="Helical" evidence="1">
    <location>
        <begin position="7"/>
        <end position="28"/>
    </location>
</feature>
<protein>
    <submittedName>
        <fullName evidence="3">Tripartite tricarboxylate transporter TctB family protein</fullName>
    </submittedName>
</protein>
<accession>A0A849IAS9</accession>
<evidence type="ECO:0000256" key="1">
    <source>
        <dbReference type="SAM" id="Phobius"/>
    </source>
</evidence>
<comment type="caution">
    <text evidence="3">The sequence shown here is derived from an EMBL/GenBank/DDBJ whole genome shotgun (WGS) entry which is preliminary data.</text>
</comment>
<reference evidence="3 4" key="1">
    <citation type="submission" date="2020-04" db="EMBL/GenBank/DDBJ databases">
        <title>Enterovirga sp. isolate from soil.</title>
        <authorList>
            <person name="Chea S."/>
            <person name="Kim D.-U."/>
        </authorList>
    </citation>
    <scope>NUCLEOTIDE SEQUENCE [LARGE SCALE GENOMIC DNA]</scope>
    <source>
        <strain evidence="3 4">DB1703</strain>
    </source>
</reference>
<evidence type="ECO:0000313" key="3">
    <source>
        <dbReference type="EMBL" id="NNM75004.1"/>
    </source>
</evidence>
<feature type="transmembrane region" description="Helical" evidence="1">
    <location>
        <begin position="71"/>
        <end position="88"/>
    </location>
</feature>
<feature type="domain" description="DUF1468" evidence="2">
    <location>
        <begin position="9"/>
        <end position="141"/>
    </location>
</feature>
<keyword evidence="1" id="KW-1133">Transmembrane helix</keyword>
<name>A0A849IAS9_9HYPH</name>
<feature type="transmembrane region" description="Helical" evidence="1">
    <location>
        <begin position="117"/>
        <end position="143"/>
    </location>
</feature>
<dbReference type="InterPro" id="IPR009936">
    <property type="entry name" value="DUF1468"/>
</dbReference>
<keyword evidence="1" id="KW-0812">Transmembrane</keyword>
<sequence>MKPLSRDVLAGLLFAGAGIGFVIMSRNYNFGAGTRMGPGMFPTLVGSLLALLGAVIALRGLRSDAGTPDRFHLRPFVLVLLAIAVFTILVEPLGLFITTLLTVAVAALADRELSKRAAAVTAVVLAIGSCVVFVTLLGLQLAIWPSFFG</sequence>
<keyword evidence="4" id="KW-1185">Reference proteome</keyword>
<feature type="transmembrane region" description="Helical" evidence="1">
    <location>
        <begin position="40"/>
        <end position="59"/>
    </location>
</feature>
<evidence type="ECO:0000259" key="2">
    <source>
        <dbReference type="Pfam" id="PF07331"/>
    </source>
</evidence>
<dbReference type="RefSeq" id="WP_171220509.1">
    <property type="nucleotide sequence ID" value="NZ_JABEPP010000007.1"/>
</dbReference>
<dbReference type="AlphaFoldDB" id="A0A849IAS9"/>
<evidence type="ECO:0000313" key="4">
    <source>
        <dbReference type="Proteomes" id="UP000564885"/>
    </source>
</evidence>
<dbReference type="Pfam" id="PF07331">
    <property type="entry name" value="TctB"/>
    <property type="match status" value="1"/>
</dbReference>
<dbReference type="EMBL" id="JABEPP010000007">
    <property type="protein sequence ID" value="NNM75004.1"/>
    <property type="molecule type" value="Genomic_DNA"/>
</dbReference>
<gene>
    <name evidence="3" type="ORF">HJG44_21815</name>
</gene>
<proteinExistence type="predicted"/>
<organism evidence="3 4">
    <name type="scientific">Enterovirga aerilata</name>
    <dbReference type="NCBI Taxonomy" id="2730920"/>
    <lineage>
        <taxon>Bacteria</taxon>
        <taxon>Pseudomonadati</taxon>
        <taxon>Pseudomonadota</taxon>
        <taxon>Alphaproteobacteria</taxon>
        <taxon>Hyphomicrobiales</taxon>
        <taxon>Methylobacteriaceae</taxon>
        <taxon>Enterovirga</taxon>
    </lineage>
</organism>
<keyword evidence="1" id="KW-0472">Membrane</keyword>
<dbReference type="Proteomes" id="UP000564885">
    <property type="component" value="Unassembled WGS sequence"/>
</dbReference>